<feature type="compositionally biased region" description="Low complexity" evidence="1">
    <location>
        <begin position="67"/>
        <end position="78"/>
    </location>
</feature>
<dbReference type="EMBL" id="LJIJ01000031">
    <property type="protein sequence ID" value="ODN05023.1"/>
    <property type="molecule type" value="Genomic_DNA"/>
</dbReference>
<sequence length="523" mass="55947">MARLCKWTDSSKSVSDIATAQIVHAWEDVKAMFNGGTRKRLLAATTAPSNHVGRHSSHGTGGGASGKGSSSNNRSQSHGENHNCNGGNTGHPRNNGSSHHPTKKESGSATTSSSASSQQHPPGYNHQDAPHASNFLHQSQNLFLNSPNPLLSPSGRLESIWNPALSGPGAAGQGSRPCSIPGSPQFPALPFHPLSIPWLRRPLFPFSHPFGPTLLNDPGCAAPDKLVNLAVARQNQSAFKPVSRSVEPLFNWLNGNNLAGGAGAINLGHSGATAVTLPEDLSVNSCGHAAAATTPAVPSGTTPTIPSNNPHFNVNTVGGGSFNLAKHLESSGEKTNRHHNNNNNNNNGSSTPKNHQIQILNQNESDDEENVDIESTVETEECSSTSSVWVSSTTAYSTGGRGSSATPRLTSPYNLGHNNNINNNNNNIVEFRRRKRLAPCYSSGEDMDEHDSDNQDDSTNDHYDDTPEERERNGNKRKRFWISKITDDEDDKIELSKGTSKPENSKLHGSSSSGRVLLEFTRD</sequence>
<evidence type="ECO:0000256" key="1">
    <source>
        <dbReference type="SAM" id="MobiDB-lite"/>
    </source>
</evidence>
<feature type="compositionally biased region" description="Polar residues" evidence="1">
    <location>
        <begin position="497"/>
        <end position="514"/>
    </location>
</feature>
<feature type="region of interest" description="Disordered" evidence="1">
    <location>
        <begin position="46"/>
        <end position="131"/>
    </location>
</feature>
<name>A0A1D2NID1_ORCCI</name>
<feature type="compositionally biased region" description="Acidic residues" evidence="1">
    <location>
        <begin position="445"/>
        <end position="458"/>
    </location>
</feature>
<keyword evidence="3" id="KW-1185">Reference proteome</keyword>
<dbReference type="OMA" id="FWISKIT"/>
<comment type="caution">
    <text evidence="2">The sequence shown here is derived from an EMBL/GenBank/DDBJ whole genome shotgun (WGS) entry which is preliminary data.</text>
</comment>
<evidence type="ECO:0000313" key="2">
    <source>
        <dbReference type="EMBL" id="ODN05023.1"/>
    </source>
</evidence>
<feature type="compositionally biased region" description="Low complexity" evidence="1">
    <location>
        <begin position="382"/>
        <end position="398"/>
    </location>
</feature>
<evidence type="ECO:0000313" key="3">
    <source>
        <dbReference type="Proteomes" id="UP000094527"/>
    </source>
</evidence>
<reference evidence="2 3" key="1">
    <citation type="journal article" date="2016" name="Genome Biol. Evol.">
        <title>Gene Family Evolution Reflects Adaptation to Soil Environmental Stressors in the Genome of the Collembolan Orchesella cincta.</title>
        <authorList>
            <person name="Faddeeva-Vakhrusheva A."/>
            <person name="Derks M.F."/>
            <person name="Anvar S.Y."/>
            <person name="Agamennone V."/>
            <person name="Suring W."/>
            <person name="Smit S."/>
            <person name="van Straalen N.M."/>
            <person name="Roelofs D."/>
        </authorList>
    </citation>
    <scope>NUCLEOTIDE SEQUENCE [LARGE SCALE GENOMIC DNA]</scope>
    <source>
        <tissue evidence="2">Mixed pool</tissue>
    </source>
</reference>
<feature type="compositionally biased region" description="Basic and acidic residues" evidence="1">
    <location>
        <begin position="459"/>
        <end position="474"/>
    </location>
</feature>
<feature type="compositionally biased region" description="Low complexity" evidence="1">
    <location>
        <begin position="107"/>
        <end position="117"/>
    </location>
</feature>
<feature type="region of interest" description="Disordered" evidence="1">
    <location>
        <begin position="441"/>
        <end position="523"/>
    </location>
</feature>
<dbReference type="Proteomes" id="UP000094527">
    <property type="component" value="Unassembled WGS sequence"/>
</dbReference>
<feature type="compositionally biased region" description="Acidic residues" evidence="1">
    <location>
        <begin position="364"/>
        <end position="381"/>
    </location>
</feature>
<feature type="compositionally biased region" description="Polar residues" evidence="1">
    <location>
        <begin position="82"/>
        <end position="99"/>
    </location>
</feature>
<protein>
    <submittedName>
        <fullName evidence="2">Uncharacterized protein</fullName>
    </submittedName>
</protein>
<organism evidence="2 3">
    <name type="scientific">Orchesella cincta</name>
    <name type="common">Springtail</name>
    <name type="synonym">Podura cincta</name>
    <dbReference type="NCBI Taxonomy" id="48709"/>
    <lineage>
        <taxon>Eukaryota</taxon>
        <taxon>Metazoa</taxon>
        <taxon>Ecdysozoa</taxon>
        <taxon>Arthropoda</taxon>
        <taxon>Hexapoda</taxon>
        <taxon>Collembola</taxon>
        <taxon>Entomobryomorpha</taxon>
        <taxon>Entomobryoidea</taxon>
        <taxon>Orchesellidae</taxon>
        <taxon>Orchesellinae</taxon>
        <taxon>Orchesella</taxon>
    </lineage>
</organism>
<gene>
    <name evidence="2" type="ORF">Ocin01_01676</name>
</gene>
<feature type="compositionally biased region" description="Polar residues" evidence="1">
    <location>
        <begin position="403"/>
        <end position="417"/>
    </location>
</feature>
<feature type="compositionally biased region" description="Polar residues" evidence="1">
    <location>
        <begin position="348"/>
        <end position="363"/>
    </location>
</feature>
<accession>A0A1D2NID1</accession>
<dbReference type="AlphaFoldDB" id="A0A1D2NID1"/>
<proteinExistence type="predicted"/>
<dbReference type="OrthoDB" id="10684011at2759"/>
<feature type="region of interest" description="Disordered" evidence="1">
    <location>
        <begin position="329"/>
        <end position="426"/>
    </location>
</feature>